<sequence length="74" mass="8263">MKRRSTCSASAVPSRKAVAYLTIWSYCWAMIVQSIGLSATMPLRLDGTWPLASALTSFWWAILLIRDSSLNPSR</sequence>
<feature type="transmembrane region" description="Helical" evidence="1">
    <location>
        <begin position="47"/>
        <end position="65"/>
    </location>
</feature>
<keyword evidence="1" id="KW-1133">Transmembrane helix</keyword>
<evidence type="ECO:0000256" key="1">
    <source>
        <dbReference type="SAM" id="Phobius"/>
    </source>
</evidence>
<dbReference type="Proteomes" id="UP000824681">
    <property type="component" value="Chromosome"/>
</dbReference>
<protein>
    <submittedName>
        <fullName evidence="2">Uncharacterized protein</fullName>
    </submittedName>
</protein>
<proteinExistence type="predicted"/>
<evidence type="ECO:0000313" key="2">
    <source>
        <dbReference type="EMBL" id="QYC41905.1"/>
    </source>
</evidence>
<organism evidence="2 3">
    <name type="scientific">Nonomuraea coxensis DSM 45129</name>
    <dbReference type="NCBI Taxonomy" id="1122611"/>
    <lineage>
        <taxon>Bacteria</taxon>
        <taxon>Bacillati</taxon>
        <taxon>Actinomycetota</taxon>
        <taxon>Actinomycetes</taxon>
        <taxon>Streptosporangiales</taxon>
        <taxon>Streptosporangiaceae</taxon>
        <taxon>Nonomuraea</taxon>
    </lineage>
</organism>
<keyword evidence="3" id="KW-1185">Reference proteome</keyword>
<keyword evidence="1" id="KW-0812">Transmembrane</keyword>
<feature type="transmembrane region" description="Helical" evidence="1">
    <location>
        <begin position="21"/>
        <end position="41"/>
    </location>
</feature>
<evidence type="ECO:0000313" key="3">
    <source>
        <dbReference type="Proteomes" id="UP000824681"/>
    </source>
</evidence>
<dbReference type="EMBL" id="CP068985">
    <property type="protein sequence ID" value="QYC41905.1"/>
    <property type="molecule type" value="Genomic_DNA"/>
</dbReference>
<gene>
    <name evidence="2" type="ORF">Nocox_21505</name>
</gene>
<accession>A0ABX8U2E4</accession>
<name>A0ABX8U2E4_9ACTN</name>
<keyword evidence="1" id="KW-0472">Membrane</keyword>
<reference evidence="2 3" key="1">
    <citation type="journal article" date="2021" name="ACS Chem. Biol.">
        <title>Genomic-Led Discovery of a Novel Glycopeptide Antibiotic by Nonomuraea coxensis DSM 45129.</title>
        <authorList>
            <person name="Yushchuk O."/>
            <person name="Vior N.M."/>
            <person name="Andreo-Vidal A."/>
            <person name="Berini F."/>
            <person name="Ruckert C."/>
            <person name="Busche T."/>
            <person name="Binda E."/>
            <person name="Kalinowski J."/>
            <person name="Truman A.W."/>
            <person name="Marinelli F."/>
        </authorList>
    </citation>
    <scope>NUCLEOTIDE SEQUENCE [LARGE SCALE GENOMIC DNA]</scope>
    <source>
        <strain evidence="2 3">DSM 45129</strain>
    </source>
</reference>